<accession>A0A1G6S2J4</accession>
<dbReference type="AlphaFoldDB" id="A0A1G6S2J4"/>
<gene>
    <name evidence="1" type="ORF">SAMN04488239_105155</name>
</gene>
<proteinExistence type="predicted"/>
<evidence type="ECO:0000313" key="2">
    <source>
        <dbReference type="Proteomes" id="UP000199628"/>
    </source>
</evidence>
<sequence length="71" mass="8363">MTDQELIREVERLERRVQGACLDTRLEIQPQFSRIMDQIRERGVKLPSRLRRLDAALCEDAAEAYFDNMPV</sequence>
<keyword evidence="2" id="KW-1185">Reference proteome</keyword>
<name>A0A1G6S2J4_9RHOB</name>
<dbReference type="OrthoDB" id="7870782at2"/>
<reference evidence="2" key="1">
    <citation type="submission" date="2016-10" db="EMBL/GenBank/DDBJ databases">
        <authorList>
            <person name="Varghese N."/>
            <person name="Submissions S."/>
        </authorList>
    </citation>
    <scope>NUCLEOTIDE SEQUENCE [LARGE SCALE GENOMIC DNA]</scope>
    <source>
        <strain evidence="2">CGMCC 1.9108</strain>
    </source>
</reference>
<dbReference type="RefSeq" id="WP_093029993.1">
    <property type="nucleotide sequence ID" value="NZ_FMZV01000005.1"/>
</dbReference>
<dbReference type="EMBL" id="FMZV01000005">
    <property type="protein sequence ID" value="SDD11120.1"/>
    <property type="molecule type" value="Genomic_DNA"/>
</dbReference>
<protein>
    <submittedName>
        <fullName evidence="1">Uncharacterized protein</fullName>
    </submittedName>
</protein>
<dbReference type="Proteomes" id="UP000199628">
    <property type="component" value="Unassembled WGS sequence"/>
</dbReference>
<organism evidence="1 2">
    <name type="scientific">Ruegeria marina</name>
    <dbReference type="NCBI Taxonomy" id="639004"/>
    <lineage>
        <taxon>Bacteria</taxon>
        <taxon>Pseudomonadati</taxon>
        <taxon>Pseudomonadota</taxon>
        <taxon>Alphaproteobacteria</taxon>
        <taxon>Rhodobacterales</taxon>
        <taxon>Roseobacteraceae</taxon>
        <taxon>Ruegeria</taxon>
    </lineage>
</organism>
<evidence type="ECO:0000313" key="1">
    <source>
        <dbReference type="EMBL" id="SDD11120.1"/>
    </source>
</evidence>